<dbReference type="RefSeq" id="WP_130481760.1">
    <property type="nucleotide sequence ID" value="NZ_SGWV01000009.1"/>
</dbReference>
<gene>
    <name evidence="1" type="ORF">EV685_1876</name>
</gene>
<reference evidence="1 2" key="1">
    <citation type="submission" date="2019-02" db="EMBL/GenBank/DDBJ databases">
        <title>Genomic Encyclopedia of Type Strains, Phase IV (KMG-IV): sequencing the most valuable type-strain genomes for metagenomic binning, comparative biology and taxonomic classification.</title>
        <authorList>
            <person name="Goeker M."/>
        </authorList>
    </citation>
    <scope>NUCLEOTIDE SEQUENCE [LARGE SCALE GENOMIC DNA]</scope>
    <source>
        <strain evidence="1 2">DSM 10617</strain>
    </source>
</reference>
<dbReference type="OrthoDB" id="9154732at2"/>
<evidence type="ECO:0000313" key="2">
    <source>
        <dbReference type="Proteomes" id="UP000293433"/>
    </source>
</evidence>
<keyword evidence="2" id="KW-1185">Reference proteome</keyword>
<protein>
    <submittedName>
        <fullName evidence="1">Uncharacterized protein</fullName>
    </submittedName>
</protein>
<dbReference type="Proteomes" id="UP000293433">
    <property type="component" value="Unassembled WGS sequence"/>
</dbReference>
<comment type="caution">
    <text evidence="1">The sequence shown here is derived from an EMBL/GenBank/DDBJ whole genome shotgun (WGS) entry which is preliminary data.</text>
</comment>
<name>A0A4Q7LLJ3_9BURK</name>
<dbReference type="AlphaFoldDB" id="A0A4Q7LLJ3"/>
<sequence>MATKKITRIEVQRWKSASNTHGLVDIGFDGLFIQQFPPDDREPMHVLSMSEADARLLFVLLKSQLAEFDGRKARSQR</sequence>
<proteinExistence type="predicted"/>
<dbReference type="EMBL" id="SGWV01000009">
    <property type="protein sequence ID" value="RZS54399.1"/>
    <property type="molecule type" value="Genomic_DNA"/>
</dbReference>
<organism evidence="1 2">
    <name type="scientific">Sphaerotilus mobilis</name>
    <dbReference type="NCBI Taxonomy" id="47994"/>
    <lineage>
        <taxon>Bacteria</taxon>
        <taxon>Pseudomonadati</taxon>
        <taxon>Pseudomonadota</taxon>
        <taxon>Betaproteobacteria</taxon>
        <taxon>Burkholderiales</taxon>
        <taxon>Sphaerotilaceae</taxon>
        <taxon>Sphaerotilus</taxon>
    </lineage>
</organism>
<accession>A0A4Q7LLJ3</accession>
<evidence type="ECO:0000313" key="1">
    <source>
        <dbReference type="EMBL" id="RZS54399.1"/>
    </source>
</evidence>